<dbReference type="Proteomes" id="UP000003986">
    <property type="component" value="Unassembled WGS sequence"/>
</dbReference>
<feature type="region of interest" description="Disordered" evidence="1">
    <location>
        <begin position="149"/>
        <end position="195"/>
    </location>
</feature>
<accession>D6AGV7</accession>
<name>D6AGV7_STRFL</name>
<gene>
    <name evidence="2" type="ORF">SSGG_06426</name>
</gene>
<reference evidence="3" key="2">
    <citation type="submission" date="2008-12" db="EMBL/GenBank/DDBJ databases">
        <title>Annotation of Streptomyces roseosporus strain NRRL 15998.</title>
        <authorList>
            <consortium name="The Broad Institute Genome Sequencing Platform"/>
            <consortium name="Broad Institute Microbial Sequencing Center"/>
            <person name="Fischbach M."/>
            <person name="Ward D."/>
            <person name="Young S."/>
            <person name="Kodira C.D."/>
            <person name="Zeng Q."/>
            <person name="Koehrsen M."/>
            <person name="Godfrey P."/>
            <person name="Alvarado L."/>
            <person name="Berlin A.M."/>
            <person name="Borenstein D."/>
            <person name="Chen Z."/>
            <person name="Engels R."/>
            <person name="Freedman E."/>
            <person name="Gellesch M."/>
            <person name="Goldberg J."/>
            <person name="Griggs A."/>
            <person name="Gujja S."/>
            <person name="Heiman D.I."/>
            <person name="Hepburn T.A."/>
            <person name="Howarth C."/>
            <person name="Jen D."/>
            <person name="Larson L."/>
            <person name="Lewis B."/>
            <person name="Mehta T."/>
            <person name="Park D."/>
            <person name="Pearson M."/>
            <person name="Roberts A."/>
            <person name="Saif S."/>
            <person name="Shea T.D."/>
            <person name="Shenoy N."/>
            <person name="Sisk P."/>
            <person name="Stolte C."/>
            <person name="Sykes S.N."/>
            <person name="Walk T."/>
            <person name="White J."/>
            <person name="Yandava C."/>
            <person name="Straight P."/>
            <person name="Clardy J."/>
            <person name="Hung D."/>
            <person name="Kolter R."/>
            <person name="Mekalanos J."/>
            <person name="Walker S."/>
            <person name="Walsh C.T."/>
            <person name="Wieland B.L.C."/>
            <person name="Ilzarbe M."/>
            <person name="Galagan J."/>
            <person name="Nusbaum C."/>
            <person name="Birren B."/>
        </authorList>
    </citation>
    <scope>NUCLEOTIDE SEQUENCE [LARGE SCALE GENOMIC DNA]</scope>
    <source>
        <strain evidence="3">NRRL 15998</strain>
    </source>
</reference>
<dbReference type="EMBL" id="DS999644">
    <property type="protein sequence ID" value="EFE79059.2"/>
    <property type="molecule type" value="Genomic_DNA"/>
</dbReference>
<feature type="compositionally biased region" description="Low complexity" evidence="1">
    <location>
        <begin position="149"/>
        <end position="159"/>
    </location>
</feature>
<sequence length="195" mass="20240">MARLTRRSARAEYNRIPGGALWGALPFRLSSTVTNGGSRMLAEGLAALAAAGGAAVVQAAGTSAWDGLQQSVAQWFARGDGERRSVELERLDRSAAALESAQDDEQADVRSGQRGAWQARFEQALENLSDSEREEAAEILRALLRTHAPADGAAPSGGPTISGNVDIRADHGSAAAVQMGDVTVGTPPQPGPQLG</sequence>
<dbReference type="AlphaFoldDB" id="D6AGV7"/>
<proteinExistence type="predicted"/>
<organism evidence="2 3">
    <name type="scientific">Streptomyces filamentosus NRRL 15998</name>
    <dbReference type="NCBI Taxonomy" id="457431"/>
    <lineage>
        <taxon>Bacteria</taxon>
        <taxon>Bacillati</taxon>
        <taxon>Actinomycetota</taxon>
        <taxon>Actinomycetes</taxon>
        <taxon>Kitasatosporales</taxon>
        <taxon>Streptomycetaceae</taxon>
        <taxon>Streptomyces</taxon>
    </lineage>
</organism>
<evidence type="ECO:0000313" key="3">
    <source>
        <dbReference type="Proteomes" id="UP000003986"/>
    </source>
</evidence>
<evidence type="ECO:0000313" key="2">
    <source>
        <dbReference type="EMBL" id="EFE79059.2"/>
    </source>
</evidence>
<evidence type="ECO:0000256" key="1">
    <source>
        <dbReference type="SAM" id="MobiDB-lite"/>
    </source>
</evidence>
<protein>
    <submittedName>
        <fullName evidence="2">Predicted protein</fullName>
    </submittedName>
</protein>
<reference evidence="3" key="1">
    <citation type="submission" date="2008-10" db="EMBL/GenBank/DDBJ databases">
        <authorList>
            <person name="Molnar K."/>
        </authorList>
    </citation>
    <scope>NUCLEOTIDE SEQUENCE [LARGE SCALE GENOMIC DNA]</scope>
    <source>
        <strain evidence="3">NRRL 15998</strain>
    </source>
</reference>